<evidence type="ECO:0000313" key="4">
    <source>
        <dbReference type="Proteomes" id="UP000287166"/>
    </source>
</evidence>
<proteinExistence type="predicted"/>
<gene>
    <name evidence="3" type="ORF">SCP_0409520</name>
</gene>
<keyword evidence="4" id="KW-1185">Reference proteome</keyword>
<feature type="region of interest" description="Disordered" evidence="1">
    <location>
        <begin position="295"/>
        <end position="329"/>
    </location>
</feature>
<dbReference type="GeneID" id="38779485"/>
<dbReference type="OrthoDB" id="3244253at2759"/>
<feature type="region of interest" description="Disordered" evidence="1">
    <location>
        <begin position="94"/>
        <end position="249"/>
    </location>
</feature>
<comment type="caution">
    <text evidence="3">The sequence shown here is derived from an EMBL/GenBank/DDBJ whole genome shotgun (WGS) entry which is preliminary data.</text>
</comment>
<keyword evidence="2" id="KW-0472">Membrane</keyword>
<feature type="compositionally biased region" description="Acidic residues" evidence="1">
    <location>
        <begin position="300"/>
        <end position="310"/>
    </location>
</feature>
<evidence type="ECO:0000256" key="1">
    <source>
        <dbReference type="SAM" id="MobiDB-lite"/>
    </source>
</evidence>
<feature type="transmembrane region" description="Helical" evidence="2">
    <location>
        <begin position="51"/>
        <end position="72"/>
    </location>
</feature>
<dbReference type="Proteomes" id="UP000287166">
    <property type="component" value="Unassembled WGS sequence"/>
</dbReference>
<sequence>MSANASSTFPPTTPSPLQSATPTSQRVITTTITSGSASPTQAASSKSTVPIAPIVGGAVGGAFLAVAAVLIWKWWGWCIKRQGEKDRKEALERKKLRQNTRRNTSSGAFAGNQPPAAMSHTGKKVSFISRTPSPRPSKKEAKTAARAAAKKAVKTPEADALSRPRRASGPRPIRPSPLSQSISKSPTPSTPSSSSPIPPSPSRTAKAAKRELAEPDSPSVRPFLSRPLMAQRPSTMTSDSVYSTESGEEHQNRVSASLIMAALEHLDIRRSIANYLPLGSGRNNGMAHSRLSHMSTGSADEQEDIDEPEDAIGVAYGGEDQGPSADNMV</sequence>
<accession>A0A401GK73</accession>
<keyword evidence="2" id="KW-0812">Transmembrane</keyword>
<feature type="compositionally biased region" description="Polar residues" evidence="1">
    <location>
        <begin position="17"/>
        <end position="26"/>
    </location>
</feature>
<feature type="compositionally biased region" description="Low complexity" evidence="1">
    <location>
        <begin position="1"/>
        <end position="10"/>
    </location>
</feature>
<feature type="compositionally biased region" description="Low complexity" evidence="1">
    <location>
        <begin position="179"/>
        <end position="195"/>
    </location>
</feature>
<name>A0A401GK73_9APHY</name>
<evidence type="ECO:0000256" key="2">
    <source>
        <dbReference type="SAM" id="Phobius"/>
    </source>
</evidence>
<protein>
    <submittedName>
        <fullName evidence="3">Uncharacterized protein</fullName>
    </submittedName>
</protein>
<dbReference type="STRING" id="139825.A0A401GK73"/>
<feature type="region of interest" description="Disordered" evidence="1">
    <location>
        <begin position="1"/>
        <end position="26"/>
    </location>
</feature>
<feature type="compositionally biased region" description="Polar residues" evidence="1">
    <location>
        <begin position="232"/>
        <end position="245"/>
    </location>
</feature>
<dbReference type="RefSeq" id="XP_027613481.1">
    <property type="nucleotide sequence ID" value="XM_027757680.1"/>
</dbReference>
<evidence type="ECO:0000313" key="3">
    <source>
        <dbReference type="EMBL" id="GBE82568.1"/>
    </source>
</evidence>
<keyword evidence="2" id="KW-1133">Transmembrane helix</keyword>
<dbReference type="InParanoid" id="A0A401GK73"/>
<reference evidence="3 4" key="1">
    <citation type="journal article" date="2018" name="Sci. Rep.">
        <title>Genome sequence of the cauliflower mushroom Sparassis crispa (Hanabiratake) and its association with beneficial usage.</title>
        <authorList>
            <person name="Kiyama R."/>
            <person name="Furutani Y."/>
            <person name="Kawaguchi K."/>
            <person name="Nakanishi T."/>
        </authorList>
    </citation>
    <scope>NUCLEOTIDE SEQUENCE [LARGE SCALE GENOMIC DNA]</scope>
</reference>
<organism evidence="3 4">
    <name type="scientific">Sparassis crispa</name>
    <dbReference type="NCBI Taxonomy" id="139825"/>
    <lineage>
        <taxon>Eukaryota</taxon>
        <taxon>Fungi</taxon>
        <taxon>Dikarya</taxon>
        <taxon>Basidiomycota</taxon>
        <taxon>Agaricomycotina</taxon>
        <taxon>Agaricomycetes</taxon>
        <taxon>Polyporales</taxon>
        <taxon>Sparassidaceae</taxon>
        <taxon>Sparassis</taxon>
    </lineage>
</organism>
<dbReference type="AlphaFoldDB" id="A0A401GK73"/>
<dbReference type="EMBL" id="BFAD01000004">
    <property type="protein sequence ID" value="GBE82568.1"/>
    <property type="molecule type" value="Genomic_DNA"/>
</dbReference>